<feature type="compositionally biased region" description="Low complexity" evidence="1">
    <location>
        <begin position="710"/>
        <end position="722"/>
    </location>
</feature>
<proteinExistence type="predicted"/>
<dbReference type="Proteomes" id="UP000694915">
    <property type="component" value="Chromosome 19"/>
</dbReference>
<dbReference type="InterPro" id="IPR029625">
    <property type="entry name" value="FAM169"/>
</dbReference>
<sequence length="818" mass="90294">MPRSLARSLSRLPSRGRGGGGGGSRAAPSRLPTWSPGRSRDSGTRAGWGRGRELRGAAQVAPSRPAAPGLGGTVWRLGPPRIRVIVVLGQGSPPSIMQVLERPVPAEMARMEPRVRGGVWLGDLDRVYYDHGAWERMMKRVPSLLEIYAGFLSKVDLKRMAFPVDLLDNCTHEELENSAEDYLSNLRCADPENPEWFSILNITIPISLSNVGFVPLYGGNQAQKILALFAPEDSLTAVALYLVDQWWAIDDIVRTSAPSREGLKQVSTLGERVVLYVLNRVIYRKQEMERNEIPFLCHSSTDYAKILWKKGEAVGFYSVKPTGSLCASFLTQSYQLPVLDTMFIRKKYRGKDLGLHMLEDFVDSFTEEALGLRYPLSSLMYTASKQYFEKYPGDHELLWEVEGVGHWHQRTPVTRALQREAVKVAEISQYEAKRPVSGEYGLAAVPEYEPGMEDSQSSEMQIHSLKDAFASTSEGPEKTPVSTRTRSSHLKRPKIGKRFQDSEFSSSQGEDENTAQTSAVASVNKIEYSARTSESSEEFLEEEPEQRGVEFEEESSDKDAQPGLDTQPRLEKQDGDKDSTLEPVNGEVVDDALKTSLVIEEDSTSEGLEEEVKVPSLNSREETVNTVPVVADSPKTSEAAPDKTSPVSDSEMLTDQGPSDDKGHTEEKLVSKKKTHLGSSDSVATLSNEEKSDSGFPNSAVTDFPEEPVSENLSSNTTSSLEDQGEDGVPEAQETSTAQIEVELEDVPFPQNAGQKNQSEEQSEASSEQLDQFTQSAEKAVDSSSEEIEVEVPVVDRRNLRRKAKGHKGPAKKKAKLS</sequence>
<feature type="compositionally biased region" description="Polar residues" evidence="1">
    <location>
        <begin position="502"/>
        <end position="521"/>
    </location>
</feature>
<feature type="compositionally biased region" description="Basic residues" evidence="1">
    <location>
        <begin position="486"/>
        <end position="497"/>
    </location>
</feature>
<feature type="region of interest" description="Disordered" evidence="1">
    <location>
        <begin position="469"/>
        <end position="818"/>
    </location>
</feature>
<gene>
    <name evidence="3" type="primary">Fam169a</name>
</gene>
<dbReference type="GeneID" id="101993335"/>
<name>A0ABM1UC20_MICOH</name>
<feature type="compositionally biased region" description="Acidic residues" evidence="1">
    <location>
        <begin position="599"/>
        <end position="609"/>
    </location>
</feature>
<reference evidence="3" key="1">
    <citation type="submission" date="2025-08" db="UniProtKB">
        <authorList>
            <consortium name="RefSeq"/>
        </authorList>
    </citation>
    <scope>IDENTIFICATION</scope>
</reference>
<dbReference type="RefSeq" id="XP_026639532.1">
    <property type="nucleotide sequence ID" value="XM_026783731.1"/>
</dbReference>
<dbReference type="PANTHER" id="PTHR22442:SF3">
    <property type="entry name" value="SOLUBLE LAMIN-ASSOCIATED PROTEIN OF 75 KDA"/>
    <property type="match status" value="1"/>
</dbReference>
<feature type="compositionally biased region" description="Acidic residues" evidence="1">
    <location>
        <begin position="535"/>
        <end position="544"/>
    </location>
</feature>
<feature type="compositionally biased region" description="Polar residues" evidence="1">
    <location>
        <begin position="677"/>
        <end position="687"/>
    </location>
</feature>
<feature type="compositionally biased region" description="Polar residues" evidence="1">
    <location>
        <begin position="470"/>
        <end position="485"/>
    </location>
</feature>
<evidence type="ECO:0000313" key="2">
    <source>
        <dbReference type="Proteomes" id="UP000694915"/>
    </source>
</evidence>
<organism evidence="2 3">
    <name type="scientific">Microtus ochrogaster</name>
    <name type="common">Prairie vole</name>
    <dbReference type="NCBI Taxonomy" id="79684"/>
    <lineage>
        <taxon>Eukaryota</taxon>
        <taxon>Metazoa</taxon>
        <taxon>Chordata</taxon>
        <taxon>Craniata</taxon>
        <taxon>Vertebrata</taxon>
        <taxon>Euteleostomi</taxon>
        <taxon>Mammalia</taxon>
        <taxon>Eutheria</taxon>
        <taxon>Euarchontoglires</taxon>
        <taxon>Glires</taxon>
        <taxon>Rodentia</taxon>
        <taxon>Myomorpha</taxon>
        <taxon>Muroidea</taxon>
        <taxon>Cricetidae</taxon>
        <taxon>Arvicolinae</taxon>
        <taxon>Microtus</taxon>
    </lineage>
</organism>
<evidence type="ECO:0000256" key="1">
    <source>
        <dbReference type="SAM" id="MobiDB-lite"/>
    </source>
</evidence>
<dbReference type="PANTHER" id="PTHR22442">
    <property type="match status" value="1"/>
</dbReference>
<accession>A0ABM1UC20</accession>
<keyword evidence="2" id="KW-1185">Reference proteome</keyword>
<feature type="compositionally biased region" description="Basic residues" evidence="1">
    <location>
        <begin position="799"/>
        <end position="818"/>
    </location>
</feature>
<feature type="compositionally biased region" description="Basic and acidic residues" evidence="1">
    <location>
        <begin position="568"/>
        <end position="580"/>
    </location>
</feature>
<feature type="compositionally biased region" description="Basic and acidic residues" evidence="1">
    <location>
        <begin position="659"/>
        <end position="670"/>
    </location>
</feature>
<feature type="region of interest" description="Disordered" evidence="1">
    <location>
        <begin position="1"/>
        <end position="72"/>
    </location>
</feature>
<feature type="compositionally biased region" description="Polar residues" evidence="1">
    <location>
        <begin position="645"/>
        <end position="657"/>
    </location>
</feature>
<evidence type="ECO:0000313" key="3">
    <source>
        <dbReference type="RefSeq" id="XP_026639532.1"/>
    </source>
</evidence>
<protein>
    <submittedName>
        <fullName evidence="3">Soluble lamin-associated protein of 75 kDa isoform X1</fullName>
    </submittedName>
</protein>
<feature type="compositionally biased region" description="Low complexity" evidence="1">
    <location>
        <begin position="1"/>
        <end position="15"/>
    </location>
</feature>